<keyword evidence="11 16" id="KW-0694">RNA-binding</keyword>
<dbReference type="SUPFAM" id="SSF46955">
    <property type="entry name" value="Putative DNA-binding domain"/>
    <property type="match status" value="1"/>
</dbReference>
<dbReference type="RefSeq" id="WP_182490471.1">
    <property type="nucleotide sequence ID" value="NZ_BAAAOV010000015.1"/>
</dbReference>
<dbReference type="SMART" id="SM00873">
    <property type="entry name" value="B3_4"/>
    <property type="match status" value="1"/>
</dbReference>
<dbReference type="InterPro" id="IPR041616">
    <property type="entry name" value="PheRS_beta_core"/>
</dbReference>
<sequence>MRIPLSWLREWVDVPASGDSATDADHVHAALVKVGLEEEGVHGGALTGPIVVGEVLDFVEEPQSNGKTIRWCQVRTGTTVEGEPEVRGIVCGARNFMIGDLVVVSLPGAVLPGPFPISARKTYGHVSDGMIASARELGLGDDHDGILRLAELDVSAEPGTDAIALLGLDDVAVEVNVTPDRGYTLSIRGIAREYSHSTGASFRDPAKALEVGEGLGHSVIVDDQAPIRGRRGCDVFVTRVVRGIDATRPTPRWMVSRLQLAGIRSISIAVDITNYVMLELGQPIHVYDLARLTGGITVRRAHPGESLVTLDDQTRSLDAEDLLITDESGPIGIAGVMGGASTEVSDATTDVLIEAANFDPVSIARSARRHKLPSEASKRFARGVDPLVAEPAAQRVADLLVEHAGGTIDDLGSAWIEAKRPESIALAEGFVDRLIGVDYSLDEVTDSLGAVGCKLKPEGDGWLVEPPSWRPDLVDAPSLAEEVARIVGYDRIPSELPVAPPGRGLTRSQHVRRGVGRALAAAGLTEVLAYPFVRSADNRLMGGDDVAQVRVANALDAEQGMLRVSLIPGLAAIAHRNLSRGLTDVAVFELGHVFRPEAGRTYGVDAVPFGTARPSDQAVAELEESIPHQPWSIAALFVGDRRARGIGQASEESGIADALDAARLIASVAGASLRIEAGSHPALHPGRTAALLVGDETIGYAGELLPQVALDRDLPRRVGALELDLDRLIALGSGEIAATSLATFPAATQDLSLVVADDVSAGAVRDAVAEGAGDLLENAELVDDYRGAGLAPGTKSLTLALRFRAPDRTLTAAEATEAKNAGVARAAERFGATLRG</sequence>
<evidence type="ECO:0000256" key="6">
    <source>
        <dbReference type="ARBA" id="ARBA00022598"/>
    </source>
</evidence>
<evidence type="ECO:0000259" key="17">
    <source>
        <dbReference type="PROSITE" id="PS50886"/>
    </source>
</evidence>
<dbReference type="GO" id="GO:0004826">
    <property type="term" value="F:phenylalanine-tRNA ligase activity"/>
    <property type="evidence" value="ECO:0007669"/>
    <property type="project" value="UniProtKB-UniRule"/>
</dbReference>
<dbReference type="CDD" id="cd02796">
    <property type="entry name" value="tRNA_bind_bactPheRS"/>
    <property type="match status" value="1"/>
</dbReference>
<protein>
    <recommendedName>
        <fullName evidence="15">Phenylalanine--tRNA ligase beta subunit</fullName>
        <ecNumber evidence="15">6.1.1.20</ecNumber>
    </recommendedName>
    <alternativeName>
        <fullName evidence="15">Phenylalanyl-tRNA synthetase beta subunit</fullName>
        <shortName evidence="15">PheRS</shortName>
    </alternativeName>
</protein>
<dbReference type="HAMAP" id="MF_00283">
    <property type="entry name" value="Phe_tRNA_synth_beta1"/>
    <property type="match status" value="1"/>
</dbReference>
<dbReference type="Gene3D" id="2.40.50.140">
    <property type="entry name" value="Nucleic acid-binding proteins"/>
    <property type="match status" value="1"/>
</dbReference>
<evidence type="ECO:0000256" key="8">
    <source>
        <dbReference type="ARBA" id="ARBA00022741"/>
    </source>
</evidence>
<dbReference type="AlphaFoldDB" id="A0A839EBP4"/>
<comment type="subunit">
    <text evidence="3 15">Tetramer of two alpha and two beta subunits.</text>
</comment>
<proteinExistence type="inferred from homology"/>
<dbReference type="Gene3D" id="3.30.930.10">
    <property type="entry name" value="Bira Bifunctional Protein, Domain 2"/>
    <property type="match status" value="1"/>
</dbReference>
<keyword evidence="4 15" id="KW-0963">Cytoplasm</keyword>
<dbReference type="SUPFAM" id="SSF50249">
    <property type="entry name" value="Nucleic acid-binding proteins"/>
    <property type="match status" value="1"/>
</dbReference>
<dbReference type="InterPro" id="IPR036690">
    <property type="entry name" value="Fdx_antiC-bd_sf"/>
</dbReference>
<dbReference type="InterPro" id="IPR045060">
    <property type="entry name" value="Phe-tRNA-ligase_IIc_bsu"/>
</dbReference>
<comment type="cofactor">
    <cofactor evidence="15">
        <name>Mg(2+)</name>
        <dbReference type="ChEBI" id="CHEBI:18420"/>
    </cofactor>
    <text evidence="15">Binds 2 magnesium ions per tetramer.</text>
</comment>
<dbReference type="PROSITE" id="PS50886">
    <property type="entry name" value="TRBD"/>
    <property type="match status" value="1"/>
</dbReference>
<dbReference type="InterPro" id="IPR020825">
    <property type="entry name" value="Phe-tRNA_synthase-like_B3/B4"/>
</dbReference>
<dbReference type="InterPro" id="IPR005147">
    <property type="entry name" value="tRNA_synthase_B5-dom"/>
</dbReference>
<reference evidence="20 21" key="1">
    <citation type="submission" date="2020-07" db="EMBL/GenBank/DDBJ databases">
        <title>Sequencing the genomes of 1000 actinobacteria strains.</title>
        <authorList>
            <person name="Klenk H.-P."/>
        </authorList>
    </citation>
    <scope>NUCLEOTIDE SEQUENCE [LARGE SCALE GENOMIC DNA]</scope>
    <source>
        <strain evidence="20 21">DSM 19663</strain>
    </source>
</reference>
<feature type="domain" description="FDX-ACB" evidence="18">
    <location>
        <begin position="742"/>
        <end position="835"/>
    </location>
</feature>
<evidence type="ECO:0000256" key="12">
    <source>
        <dbReference type="ARBA" id="ARBA00022917"/>
    </source>
</evidence>
<dbReference type="CDD" id="cd00769">
    <property type="entry name" value="PheRS_beta_core"/>
    <property type="match status" value="1"/>
</dbReference>
<keyword evidence="8 15" id="KW-0547">Nucleotide-binding</keyword>
<evidence type="ECO:0000313" key="20">
    <source>
        <dbReference type="EMBL" id="MBA8847664.1"/>
    </source>
</evidence>
<dbReference type="SUPFAM" id="SSF55681">
    <property type="entry name" value="Class II aaRS and biotin synthetases"/>
    <property type="match status" value="1"/>
</dbReference>
<comment type="catalytic activity">
    <reaction evidence="14 15">
        <text>tRNA(Phe) + L-phenylalanine + ATP = L-phenylalanyl-tRNA(Phe) + AMP + diphosphate + H(+)</text>
        <dbReference type="Rhea" id="RHEA:19413"/>
        <dbReference type="Rhea" id="RHEA-COMP:9668"/>
        <dbReference type="Rhea" id="RHEA-COMP:9699"/>
        <dbReference type="ChEBI" id="CHEBI:15378"/>
        <dbReference type="ChEBI" id="CHEBI:30616"/>
        <dbReference type="ChEBI" id="CHEBI:33019"/>
        <dbReference type="ChEBI" id="CHEBI:58095"/>
        <dbReference type="ChEBI" id="CHEBI:78442"/>
        <dbReference type="ChEBI" id="CHEBI:78531"/>
        <dbReference type="ChEBI" id="CHEBI:456215"/>
        <dbReference type="EC" id="6.1.1.20"/>
    </reaction>
</comment>
<dbReference type="Proteomes" id="UP000585905">
    <property type="component" value="Unassembled WGS sequence"/>
</dbReference>
<comment type="subcellular location">
    <subcellularLocation>
        <location evidence="1 15">Cytoplasm</location>
    </subcellularLocation>
</comment>
<name>A0A839EBP4_9MICO</name>
<accession>A0A839EBP4</accession>
<dbReference type="FunFam" id="3.50.40.10:FF:000001">
    <property type="entry name" value="Phenylalanine--tRNA ligase beta subunit"/>
    <property type="match status" value="1"/>
</dbReference>
<dbReference type="NCBIfam" id="TIGR00472">
    <property type="entry name" value="pheT_bact"/>
    <property type="match status" value="1"/>
</dbReference>
<dbReference type="InterPro" id="IPR033714">
    <property type="entry name" value="tRNA_bind_bactPheRS"/>
</dbReference>
<evidence type="ECO:0000256" key="1">
    <source>
        <dbReference type="ARBA" id="ARBA00004496"/>
    </source>
</evidence>
<dbReference type="GO" id="GO:0000049">
    <property type="term" value="F:tRNA binding"/>
    <property type="evidence" value="ECO:0007669"/>
    <property type="project" value="UniProtKB-UniRule"/>
</dbReference>
<dbReference type="Gene3D" id="3.30.56.10">
    <property type="match status" value="2"/>
</dbReference>
<feature type="binding site" evidence="15">
    <location>
        <position position="472"/>
    </location>
    <ligand>
        <name>Mg(2+)</name>
        <dbReference type="ChEBI" id="CHEBI:18420"/>
        <note>shared with alpha subunit</note>
    </ligand>
</feature>
<dbReference type="GO" id="GO:0000287">
    <property type="term" value="F:magnesium ion binding"/>
    <property type="evidence" value="ECO:0007669"/>
    <property type="project" value="UniProtKB-UniRule"/>
</dbReference>
<dbReference type="SUPFAM" id="SSF54991">
    <property type="entry name" value="Anticodon-binding domain of PheRS"/>
    <property type="match status" value="1"/>
</dbReference>
<comment type="caution">
    <text evidence="20">The sequence shown here is derived from an EMBL/GenBank/DDBJ whole genome shotgun (WGS) entry which is preliminary data.</text>
</comment>
<dbReference type="PANTHER" id="PTHR10947:SF0">
    <property type="entry name" value="PHENYLALANINE--TRNA LIGASE BETA SUBUNIT"/>
    <property type="match status" value="1"/>
</dbReference>
<dbReference type="InterPro" id="IPR005146">
    <property type="entry name" value="B3/B4_tRNA-bd"/>
</dbReference>
<dbReference type="EMBL" id="JACGWX010000002">
    <property type="protein sequence ID" value="MBA8847664.1"/>
    <property type="molecule type" value="Genomic_DNA"/>
</dbReference>
<gene>
    <name evidence="15" type="primary">pheT</name>
    <name evidence="20" type="ORF">FHX53_001249</name>
</gene>
<feature type="domain" description="B5" evidence="19">
    <location>
        <begin position="419"/>
        <end position="494"/>
    </location>
</feature>
<dbReference type="Gene3D" id="3.50.40.10">
    <property type="entry name" value="Phenylalanyl-trna Synthetase, Chain B, domain 3"/>
    <property type="match status" value="1"/>
</dbReference>
<evidence type="ECO:0000256" key="10">
    <source>
        <dbReference type="ARBA" id="ARBA00022842"/>
    </source>
</evidence>
<dbReference type="Pfam" id="PF01588">
    <property type="entry name" value="tRNA_bind"/>
    <property type="match status" value="1"/>
</dbReference>
<dbReference type="InterPro" id="IPR009061">
    <property type="entry name" value="DNA-bd_dom_put_sf"/>
</dbReference>
<keyword evidence="9 15" id="KW-0067">ATP-binding</keyword>
<dbReference type="GO" id="GO:0006432">
    <property type="term" value="P:phenylalanyl-tRNA aminoacylation"/>
    <property type="evidence" value="ECO:0007669"/>
    <property type="project" value="UniProtKB-UniRule"/>
</dbReference>
<feature type="domain" description="TRNA-binding" evidence="17">
    <location>
        <begin position="44"/>
        <end position="163"/>
    </location>
</feature>
<organism evidence="20 21">
    <name type="scientific">Microcella alkalica</name>
    <dbReference type="NCBI Taxonomy" id="355930"/>
    <lineage>
        <taxon>Bacteria</taxon>
        <taxon>Bacillati</taxon>
        <taxon>Actinomycetota</taxon>
        <taxon>Actinomycetes</taxon>
        <taxon>Micrococcales</taxon>
        <taxon>Microbacteriaceae</taxon>
        <taxon>Microcella</taxon>
    </lineage>
</organism>
<evidence type="ECO:0000256" key="5">
    <source>
        <dbReference type="ARBA" id="ARBA00022555"/>
    </source>
</evidence>
<comment type="caution">
    <text evidence="15">Lacks conserved residue(s) required for the propagation of feature annotation.</text>
</comment>
<keyword evidence="12 15" id="KW-0648">Protein biosynthesis</keyword>
<evidence type="ECO:0000259" key="18">
    <source>
        <dbReference type="PROSITE" id="PS51447"/>
    </source>
</evidence>
<dbReference type="PROSITE" id="PS51483">
    <property type="entry name" value="B5"/>
    <property type="match status" value="1"/>
</dbReference>
<dbReference type="PANTHER" id="PTHR10947">
    <property type="entry name" value="PHENYLALANYL-TRNA SYNTHETASE BETA CHAIN AND LEUCINE-RICH REPEAT-CONTAINING PROTEIN 47"/>
    <property type="match status" value="1"/>
</dbReference>
<dbReference type="InterPro" id="IPR005121">
    <property type="entry name" value="Fdx_antiC-bd"/>
</dbReference>
<dbReference type="InterPro" id="IPR002547">
    <property type="entry name" value="tRNA-bd_dom"/>
</dbReference>
<dbReference type="InterPro" id="IPR004532">
    <property type="entry name" value="Phe-tRNA-ligase_IIc_bsu_bact"/>
</dbReference>
<dbReference type="Pfam" id="PF17759">
    <property type="entry name" value="tRNA_synthFbeta"/>
    <property type="match status" value="1"/>
</dbReference>
<evidence type="ECO:0000313" key="21">
    <source>
        <dbReference type="Proteomes" id="UP000585905"/>
    </source>
</evidence>
<evidence type="ECO:0000256" key="16">
    <source>
        <dbReference type="PROSITE-ProRule" id="PRU00209"/>
    </source>
</evidence>
<dbReference type="PROSITE" id="PS51447">
    <property type="entry name" value="FDX_ACB"/>
    <property type="match status" value="1"/>
</dbReference>
<keyword evidence="7 15" id="KW-0479">Metal-binding</keyword>
<dbReference type="SMART" id="SM00896">
    <property type="entry name" value="FDX-ACB"/>
    <property type="match status" value="1"/>
</dbReference>
<keyword evidence="21" id="KW-1185">Reference proteome</keyword>
<evidence type="ECO:0000256" key="9">
    <source>
        <dbReference type="ARBA" id="ARBA00022840"/>
    </source>
</evidence>
<dbReference type="GO" id="GO:0009328">
    <property type="term" value="C:phenylalanine-tRNA ligase complex"/>
    <property type="evidence" value="ECO:0007669"/>
    <property type="project" value="TreeGrafter"/>
</dbReference>
<dbReference type="EC" id="6.1.1.20" evidence="15"/>
<evidence type="ECO:0000256" key="7">
    <source>
        <dbReference type="ARBA" id="ARBA00022723"/>
    </source>
</evidence>
<feature type="binding site" evidence="15">
    <location>
        <position position="481"/>
    </location>
    <ligand>
        <name>Mg(2+)</name>
        <dbReference type="ChEBI" id="CHEBI:18420"/>
        <note>shared with alpha subunit</note>
    </ligand>
</feature>
<dbReference type="Pfam" id="PF03483">
    <property type="entry name" value="B3_4"/>
    <property type="match status" value="1"/>
</dbReference>
<dbReference type="InterPro" id="IPR045864">
    <property type="entry name" value="aa-tRNA-synth_II/BPL/LPL"/>
</dbReference>
<dbReference type="InterPro" id="IPR012340">
    <property type="entry name" value="NA-bd_OB-fold"/>
</dbReference>
<dbReference type="GO" id="GO:0005524">
    <property type="term" value="F:ATP binding"/>
    <property type="evidence" value="ECO:0007669"/>
    <property type="project" value="UniProtKB-UniRule"/>
</dbReference>
<dbReference type="Pfam" id="PF03484">
    <property type="entry name" value="B5"/>
    <property type="match status" value="1"/>
</dbReference>
<dbReference type="SMART" id="SM00874">
    <property type="entry name" value="B5"/>
    <property type="match status" value="1"/>
</dbReference>
<dbReference type="SUPFAM" id="SSF56037">
    <property type="entry name" value="PheT/TilS domain"/>
    <property type="match status" value="1"/>
</dbReference>
<evidence type="ECO:0000256" key="2">
    <source>
        <dbReference type="ARBA" id="ARBA00008653"/>
    </source>
</evidence>
<evidence type="ECO:0000259" key="19">
    <source>
        <dbReference type="PROSITE" id="PS51483"/>
    </source>
</evidence>
<comment type="similarity">
    <text evidence="2 15">Belongs to the phenylalanyl-tRNA synthetase beta subunit family. Type 1 subfamily.</text>
</comment>
<evidence type="ECO:0000256" key="4">
    <source>
        <dbReference type="ARBA" id="ARBA00022490"/>
    </source>
</evidence>
<dbReference type="Gene3D" id="3.30.70.380">
    <property type="entry name" value="Ferrodoxin-fold anticodon-binding domain"/>
    <property type="match status" value="1"/>
</dbReference>
<keyword evidence="5 16" id="KW-0820">tRNA-binding</keyword>
<evidence type="ECO:0000256" key="11">
    <source>
        <dbReference type="ARBA" id="ARBA00022884"/>
    </source>
</evidence>
<feature type="binding site" evidence="15">
    <location>
        <position position="482"/>
    </location>
    <ligand>
        <name>Mg(2+)</name>
        <dbReference type="ChEBI" id="CHEBI:18420"/>
        <note>shared with alpha subunit</note>
    </ligand>
</feature>
<evidence type="ECO:0000256" key="3">
    <source>
        <dbReference type="ARBA" id="ARBA00011209"/>
    </source>
</evidence>
<evidence type="ECO:0000256" key="13">
    <source>
        <dbReference type="ARBA" id="ARBA00023146"/>
    </source>
</evidence>
<dbReference type="Pfam" id="PF03147">
    <property type="entry name" value="FDX-ACB"/>
    <property type="match status" value="1"/>
</dbReference>
<keyword evidence="6 15" id="KW-0436">Ligase</keyword>
<keyword evidence="13 15" id="KW-0030">Aminoacyl-tRNA synthetase</keyword>
<keyword evidence="10 15" id="KW-0460">Magnesium</keyword>
<evidence type="ECO:0000256" key="15">
    <source>
        <dbReference type="HAMAP-Rule" id="MF_00283"/>
    </source>
</evidence>
<evidence type="ECO:0000256" key="14">
    <source>
        <dbReference type="ARBA" id="ARBA00049255"/>
    </source>
</evidence>